<proteinExistence type="predicted"/>
<dbReference type="Proteomes" id="UP000663864">
    <property type="component" value="Unassembled WGS sequence"/>
</dbReference>
<evidence type="ECO:0000313" key="3">
    <source>
        <dbReference type="EMBL" id="CAF4242821.1"/>
    </source>
</evidence>
<name>A0A815VQJ5_9BILA</name>
<keyword evidence="1" id="KW-0472">Membrane</keyword>
<dbReference type="EMBL" id="CAJOAX010030332">
    <property type="protein sequence ID" value="CAF4242821.1"/>
    <property type="molecule type" value="Genomic_DNA"/>
</dbReference>
<dbReference type="AlphaFoldDB" id="A0A815VQJ5"/>
<gene>
    <name evidence="3" type="ORF">OTI717_LOCUS40152</name>
    <name evidence="2" type="ORF">ZHD862_LOCUS38824</name>
</gene>
<evidence type="ECO:0000256" key="1">
    <source>
        <dbReference type="SAM" id="Phobius"/>
    </source>
</evidence>
<comment type="caution">
    <text evidence="2">The sequence shown here is derived from an EMBL/GenBank/DDBJ whole genome shotgun (WGS) entry which is preliminary data.</text>
</comment>
<feature type="transmembrane region" description="Helical" evidence="1">
    <location>
        <begin position="99"/>
        <end position="119"/>
    </location>
</feature>
<feature type="transmembrane region" description="Helical" evidence="1">
    <location>
        <begin position="70"/>
        <end position="93"/>
    </location>
</feature>
<protein>
    <submittedName>
        <fullName evidence="2">Uncharacterized protein</fullName>
    </submittedName>
</protein>
<keyword evidence="1" id="KW-1133">Transmembrane helix</keyword>
<dbReference type="Proteomes" id="UP000663823">
    <property type="component" value="Unassembled WGS sequence"/>
</dbReference>
<accession>A0A815VQJ5</accession>
<dbReference type="EMBL" id="CAJNOT010011238">
    <property type="protein sequence ID" value="CAF1533503.1"/>
    <property type="molecule type" value="Genomic_DNA"/>
</dbReference>
<evidence type="ECO:0000313" key="2">
    <source>
        <dbReference type="EMBL" id="CAF1533503.1"/>
    </source>
</evidence>
<keyword evidence="1" id="KW-0812">Transmembrane</keyword>
<evidence type="ECO:0000313" key="4">
    <source>
        <dbReference type="Proteomes" id="UP000663864"/>
    </source>
</evidence>
<sequence length="138" mass="16034">MNIQFDTFISNKSLVYEYINVNVNCPEVMIHYPIFEQFPKIKLFANCDYSIEFGKCVAMLSALYDTLLPFVLYGLPIVPFVIICITSIVIFYMNFTSDILIIMILEISLILAGYIIIFIRRTIPKLDENIVNCWLKVK</sequence>
<reference evidence="2" key="1">
    <citation type="submission" date="2021-02" db="EMBL/GenBank/DDBJ databases">
        <authorList>
            <person name="Nowell W R."/>
        </authorList>
    </citation>
    <scope>NUCLEOTIDE SEQUENCE</scope>
</reference>
<organism evidence="2 4">
    <name type="scientific">Rotaria sordida</name>
    <dbReference type="NCBI Taxonomy" id="392033"/>
    <lineage>
        <taxon>Eukaryota</taxon>
        <taxon>Metazoa</taxon>
        <taxon>Spiralia</taxon>
        <taxon>Gnathifera</taxon>
        <taxon>Rotifera</taxon>
        <taxon>Eurotatoria</taxon>
        <taxon>Bdelloidea</taxon>
        <taxon>Philodinida</taxon>
        <taxon>Philodinidae</taxon>
        <taxon>Rotaria</taxon>
    </lineage>
</organism>